<reference evidence="2 3" key="1">
    <citation type="submission" date="2018-04" db="EMBL/GenBank/DDBJ databases">
        <title>The genome of golden apple snail Pomacea canaliculata provides insight into stress tolerance and invasive adaptation.</title>
        <authorList>
            <person name="Liu C."/>
            <person name="Liu B."/>
            <person name="Ren Y."/>
            <person name="Zhang Y."/>
            <person name="Wang H."/>
            <person name="Li S."/>
            <person name="Jiang F."/>
            <person name="Yin L."/>
            <person name="Zhang G."/>
            <person name="Qian W."/>
            <person name="Fan W."/>
        </authorList>
    </citation>
    <scope>NUCLEOTIDE SEQUENCE [LARGE SCALE GENOMIC DNA]</scope>
    <source>
        <strain evidence="2">SZHN2017</strain>
        <tissue evidence="2">Muscle</tissue>
    </source>
</reference>
<evidence type="ECO:0000313" key="2">
    <source>
        <dbReference type="EMBL" id="PVD30401.1"/>
    </source>
</evidence>
<name>A0A2T7PAG5_POMCA</name>
<evidence type="ECO:0000313" key="3">
    <source>
        <dbReference type="Proteomes" id="UP000245119"/>
    </source>
</evidence>
<sequence>MQKSPVDVSMYRAAESQPGPSGQTTSPGPFGRKCISDCLIPRQLFSCLLRRQLEHAELFLSSESAFNIIDDGVAVTTRVAWRLTGVKAPLGKLPNCMLTVLVSSLHSKVNEMMGS</sequence>
<proteinExistence type="predicted"/>
<organism evidence="2 3">
    <name type="scientific">Pomacea canaliculata</name>
    <name type="common">Golden apple snail</name>
    <dbReference type="NCBI Taxonomy" id="400727"/>
    <lineage>
        <taxon>Eukaryota</taxon>
        <taxon>Metazoa</taxon>
        <taxon>Spiralia</taxon>
        <taxon>Lophotrochozoa</taxon>
        <taxon>Mollusca</taxon>
        <taxon>Gastropoda</taxon>
        <taxon>Caenogastropoda</taxon>
        <taxon>Architaenioglossa</taxon>
        <taxon>Ampullarioidea</taxon>
        <taxon>Ampullariidae</taxon>
        <taxon>Pomacea</taxon>
    </lineage>
</organism>
<gene>
    <name evidence="2" type="ORF">C0Q70_09667</name>
</gene>
<accession>A0A2T7PAG5</accession>
<dbReference type="EMBL" id="PZQS01000005">
    <property type="protein sequence ID" value="PVD30401.1"/>
    <property type="molecule type" value="Genomic_DNA"/>
</dbReference>
<protein>
    <submittedName>
        <fullName evidence="2">Uncharacterized protein</fullName>
    </submittedName>
</protein>
<dbReference type="Proteomes" id="UP000245119">
    <property type="component" value="Linkage Group LG5"/>
</dbReference>
<dbReference type="AlphaFoldDB" id="A0A2T7PAG5"/>
<feature type="compositionally biased region" description="Low complexity" evidence="1">
    <location>
        <begin position="16"/>
        <end position="29"/>
    </location>
</feature>
<keyword evidence="3" id="KW-1185">Reference proteome</keyword>
<comment type="caution">
    <text evidence="2">The sequence shown here is derived from an EMBL/GenBank/DDBJ whole genome shotgun (WGS) entry which is preliminary data.</text>
</comment>
<feature type="region of interest" description="Disordered" evidence="1">
    <location>
        <begin position="1"/>
        <end position="29"/>
    </location>
</feature>
<evidence type="ECO:0000256" key="1">
    <source>
        <dbReference type="SAM" id="MobiDB-lite"/>
    </source>
</evidence>